<accession>A0A4R2QFB4</accession>
<dbReference type="InterPro" id="IPR025110">
    <property type="entry name" value="AMP-bd_C"/>
</dbReference>
<dbReference type="Gene3D" id="3.40.50.980">
    <property type="match status" value="2"/>
</dbReference>
<feature type="domain" description="AMP-binding enzyme C-terminal" evidence="4">
    <location>
        <begin position="454"/>
        <end position="530"/>
    </location>
</feature>
<dbReference type="InterPro" id="IPR045851">
    <property type="entry name" value="AMP-bd_C_sf"/>
</dbReference>
<dbReference type="PANTHER" id="PTHR43201:SF5">
    <property type="entry name" value="MEDIUM-CHAIN ACYL-COA LIGASE ACSF2, MITOCHONDRIAL"/>
    <property type="match status" value="1"/>
</dbReference>
<dbReference type="Pfam" id="PF00501">
    <property type="entry name" value="AMP-binding"/>
    <property type="match status" value="1"/>
</dbReference>
<evidence type="ECO:0000313" key="5">
    <source>
        <dbReference type="EMBL" id="TCP45751.1"/>
    </source>
</evidence>
<keyword evidence="6" id="KW-1185">Reference proteome</keyword>
<feature type="domain" description="AMP-dependent synthetase/ligase" evidence="3">
    <location>
        <begin position="48"/>
        <end position="404"/>
    </location>
</feature>
<proteinExistence type="inferred from homology"/>
<dbReference type="EMBL" id="SLXQ01000015">
    <property type="protein sequence ID" value="TCP45751.1"/>
    <property type="molecule type" value="Genomic_DNA"/>
</dbReference>
<evidence type="ECO:0000259" key="3">
    <source>
        <dbReference type="Pfam" id="PF00501"/>
    </source>
</evidence>
<dbReference type="PROSITE" id="PS00455">
    <property type="entry name" value="AMP_BINDING"/>
    <property type="match status" value="1"/>
</dbReference>
<dbReference type="Pfam" id="PF13193">
    <property type="entry name" value="AMP-binding_C"/>
    <property type="match status" value="1"/>
</dbReference>
<dbReference type="Gene3D" id="3.30.300.30">
    <property type="match status" value="1"/>
</dbReference>
<dbReference type="PANTHER" id="PTHR43201">
    <property type="entry name" value="ACYL-COA SYNTHETASE"/>
    <property type="match status" value="1"/>
</dbReference>
<protein>
    <submittedName>
        <fullName evidence="5">Acyl-CoA synthetase (AMP-forming)/AMP-acid ligase II</fullName>
    </submittedName>
</protein>
<evidence type="ECO:0000256" key="1">
    <source>
        <dbReference type="ARBA" id="ARBA00006432"/>
    </source>
</evidence>
<dbReference type="InterPro" id="IPR020845">
    <property type="entry name" value="AMP-binding_CS"/>
</dbReference>
<comment type="caution">
    <text evidence="5">The sequence shown here is derived from an EMBL/GenBank/DDBJ whole genome shotgun (WGS) entry which is preliminary data.</text>
</comment>
<comment type="similarity">
    <text evidence="1">Belongs to the ATP-dependent AMP-binding enzyme family.</text>
</comment>
<organism evidence="5 6">
    <name type="scientific">Tamaricihabitans halophyticus</name>
    <dbReference type="NCBI Taxonomy" id="1262583"/>
    <lineage>
        <taxon>Bacteria</taxon>
        <taxon>Bacillati</taxon>
        <taxon>Actinomycetota</taxon>
        <taxon>Actinomycetes</taxon>
        <taxon>Pseudonocardiales</taxon>
        <taxon>Pseudonocardiaceae</taxon>
        <taxon>Tamaricihabitans</taxon>
    </lineage>
</organism>
<dbReference type="Proteomes" id="UP000294911">
    <property type="component" value="Unassembled WGS sequence"/>
</dbReference>
<dbReference type="InterPro" id="IPR000873">
    <property type="entry name" value="AMP-dep_synth/lig_dom"/>
</dbReference>
<evidence type="ECO:0000313" key="6">
    <source>
        <dbReference type="Proteomes" id="UP000294911"/>
    </source>
</evidence>
<dbReference type="Gene3D" id="2.30.38.10">
    <property type="entry name" value="Luciferase, Domain 3"/>
    <property type="match status" value="1"/>
</dbReference>
<dbReference type="GO" id="GO:0031956">
    <property type="term" value="F:medium-chain fatty acid-CoA ligase activity"/>
    <property type="evidence" value="ECO:0007669"/>
    <property type="project" value="TreeGrafter"/>
</dbReference>
<evidence type="ECO:0000259" key="4">
    <source>
        <dbReference type="Pfam" id="PF13193"/>
    </source>
</evidence>
<dbReference type="GO" id="GO:0006631">
    <property type="term" value="P:fatty acid metabolic process"/>
    <property type="evidence" value="ECO:0007669"/>
    <property type="project" value="TreeGrafter"/>
</dbReference>
<dbReference type="OrthoDB" id="9803968at2"/>
<evidence type="ECO:0000256" key="2">
    <source>
        <dbReference type="ARBA" id="ARBA00022598"/>
    </source>
</evidence>
<keyword evidence="2 5" id="KW-0436">Ligase</keyword>
<gene>
    <name evidence="5" type="ORF">EV191_11531</name>
</gene>
<dbReference type="SUPFAM" id="SSF56801">
    <property type="entry name" value="Acetyl-CoA synthetase-like"/>
    <property type="match status" value="1"/>
</dbReference>
<dbReference type="AlphaFoldDB" id="A0A4R2QFB4"/>
<dbReference type="RefSeq" id="WP_132879850.1">
    <property type="nucleotide sequence ID" value="NZ_SLXQ01000015.1"/>
</dbReference>
<sequence length="542" mass="58875">MTVRDEVLAALTAPGAPFEIGEADVLGEPMRVFANRHRALSELIRGSTRFGDRPYLVTEYGSLSFTAHYRAVAAIATALRTEYGVGKGDRVAICAPNCPEWIIAFWATVSLGAIAVGMNSMWTAQETEYGLDLTEPVLLVADGPRAELAGNREVPVLTVESGIPELIDRYADAELPEVQVDEDDPAVILFTSGTTGRAKGATHSHRNVLAACWFHLVNDAVATELGNPPGYRRFLLVTPLFHIASLHNLAVARLVDGDTAVLHLGRFDINEVLRLVERERVTNWGAVPTMVSRLIEHSQLAAYDLSSLRAISVNSAPSSPELKQRLREVLPAAERSLGTSYGLTESSTAATLASPADLRADPETVGSPVPTMEVEVRDVHGNAVVDGTEGEICLRGPQMMLGYWRDPRATEASSAPHRWFRTGDLGAMVDGQLRVSSRRSDLILRGGENVYPAEVENQLSTHPAVRECIVLGTPHQDLGQEVAAVVVVWPGIVVTEQELRDYVGTQIARYKVPSRWVITTHGLPRNATGKVNRAQVRLTSRG</sequence>
<name>A0A4R2QFB4_9PSEU</name>
<reference evidence="5 6" key="1">
    <citation type="submission" date="2019-03" db="EMBL/GenBank/DDBJ databases">
        <title>Genomic Encyclopedia of Type Strains, Phase IV (KMG-IV): sequencing the most valuable type-strain genomes for metagenomic binning, comparative biology and taxonomic classification.</title>
        <authorList>
            <person name="Goeker M."/>
        </authorList>
    </citation>
    <scope>NUCLEOTIDE SEQUENCE [LARGE SCALE GENOMIC DNA]</scope>
    <source>
        <strain evidence="5 6">DSM 45765</strain>
    </source>
</reference>